<organism evidence="2 3">
    <name type="scientific">Pedobacter frigiditerrae</name>
    <dbReference type="NCBI Taxonomy" id="2530452"/>
    <lineage>
        <taxon>Bacteria</taxon>
        <taxon>Pseudomonadati</taxon>
        <taxon>Bacteroidota</taxon>
        <taxon>Sphingobacteriia</taxon>
        <taxon>Sphingobacteriales</taxon>
        <taxon>Sphingobacteriaceae</taxon>
        <taxon>Pedobacter</taxon>
    </lineage>
</organism>
<protein>
    <submittedName>
        <fullName evidence="2">Uncharacterized protein</fullName>
    </submittedName>
</protein>
<dbReference type="OrthoDB" id="777389at2"/>
<dbReference type="Proteomes" id="UP000292884">
    <property type="component" value="Unassembled WGS sequence"/>
</dbReference>
<keyword evidence="1" id="KW-0472">Membrane</keyword>
<feature type="transmembrane region" description="Helical" evidence="1">
    <location>
        <begin position="12"/>
        <end position="35"/>
    </location>
</feature>
<sequence length="251" mass="29020">MNWIKKTFGSPFKIYLFGIILFLGFCVIGIPILSIGHSGGEQVPMTLIAYALNYFIYGLFFISILTSILFWIWFKKYWYINLIIFILTGVLIVPSLVSEIYDDRQPDLTVKYLRPVSKAVFLKDSLNAELAIDCLIVFNNRLYGGTDVNDGVLDTIIYSPSGNQIFIIYANKFESNDLGNDLDPAYFSANKRGKDNEWELEPGLNKVQLSGSYQTIKELKEAVRKFYFNEYKFKPSDSLEENYFWKTKKDR</sequence>
<feature type="transmembrane region" description="Helical" evidence="1">
    <location>
        <begin position="47"/>
        <end position="72"/>
    </location>
</feature>
<dbReference type="EMBL" id="SJSK01000004">
    <property type="protein sequence ID" value="TCC89196.1"/>
    <property type="molecule type" value="Genomic_DNA"/>
</dbReference>
<keyword evidence="1" id="KW-1133">Transmembrane helix</keyword>
<dbReference type="AlphaFoldDB" id="A0A4V2MI70"/>
<comment type="caution">
    <text evidence="2">The sequence shown here is derived from an EMBL/GenBank/DDBJ whole genome shotgun (WGS) entry which is preliminary data.</text>
</comment>
<keyword evidence="1" id="KW-0812">Transmembrane</keyword>
<gene>
    <name evidence="2" type="ORF">EZ428_15960</name>
</gene>
<name>A0A4V2MI70_9SPHI</name>
<feature type="transmembrane region" description="Helical" evidence="1">
    <location>
        <begin position="78"/>
        <end position="97"/>
    </location>
</feature>
<keyword evidence="3" id="KW-1185">Reference proteome</keyword>
<evidence type="ECO:0000313" key="3">
    <source>
        <dbReference type="Proteomes" id="UP000292884"/>
    </source>
</evidence>
<proteinExistence type="predicted"/>
<accession>A0A4V2MI70</accession>
<dbReference type="RefSeq" id="WP_131554183.1">
    <property type="nucleotide sequence ID" value="NZ_SJSK01000004.1"/>
</dbReference>
<evidence type="ECO:0000313" key="2">
    <source>
        <dbReference type="EMBL" id="TCC89196.1"/>
    </source>
</evidence>
<reference evidence="2 3" key="1">
    <citation type="submission" date="2019-02" db="EMBL/GenBank/DDBJ databases">
        <title>Pedobacter sp. RP-1-13 sp. nov., isolated from Arctic soil.</title>
        <authorList>
            <person name="Dahal R.H."/>
        </authorList>
    </citation>
    <scope>NUCLEOTIDE SEQUENCE [LARGE SCALE GENOMIC DNA]</scope>
    <source>
        <strain evidence="2 3">RP-1-13</strain>
    </source>
</reference>
<evidence type="ECO:0000256" key="1">
    <source>
        <dbReference type="SAM" id="Phobius"/>
    </source>
</evidence>